<organism evidence="2 3">
    <name type="scientific">Candidatus Buchananbacteria bacterium RIFCSPHIGHO2_01_FULL_39_8</name>
    <dbReference type="NCBI Taxonomy" id="1797533"/>
    <lineage>
        <taxon>Bacteria</taxon>
        <taxon>Candidatus Buchananiibacteriota</taxon>
    </lineage>
</organism>
<feature type="transmembrane region" description="Helical" evidence="1">
    <location>
        <begin position="96"/>
        <end position="118"/>
    </location>
</feature>
<dbReference type="Proteomes" id="UP000176241">
    <property type="component" value="Unassembled WGS sequence"/>
</dbReference>
<accession>A0A1G1XXI1</accession>
<feature type="transmembrane region" description="Helical" evidence="1">
    <location>
        <begin position="184"/>
        <end position="208"/>
    </location>
</feature>
<reference evidence="2 3" key="1">
    <citation type="journal article" date="2016" name="Nat. Commun.">
        <title>Thousands of microbial genomes shed light on interconnected biogeochemical processes in an aquifer system.</title>
        <authorList>
            <person name="Anantharaman K."/>
            <person name="Brown C.T."/>
            <person name="Hug L.A."/>
            <person name="Sharon I."/>
            <person name="Castelle C.J."/>
            <person name="Probst A.J."/>
            <person name="Thomas B.C."/>
            <person name="Singh A."/>
            <person name="Wilkins M.J."/>
            <person name="Karaoz U."/>
            <person name="Brodie E.L."/>
            <person name="Williams K.H."/>
            <person name="Hubbard S.S."/>
            <person name="Banfield J.F."/>
        </authorList>
    </citation>
    <scope>NUCLEOTIDE SEQUENCE [LARGE SCALE GENOMIC DNA]</scope>
</reference>
<feature type="transmembrane region" description="Helical" evidence="1">
    <location>
        <begin position="68"/>
        <end position="90"/>
    </location>
</feature>
<feature type="transmembrane region" description="Helical" evidence="1">
    <location>
        <begin position="255"/>
        <end position="274"/>
    </location>
</feature>
<evidence type="ECO:0000256" key="1">
    <source>
        <dbReference type="SAM" id="Phobius"/>
    </source>
</evidence>
<feature type="transmembrane region" description="Helical" evidence="1">
    <location>
        <begin position="280"/>
        <end position="297"/>
    </location>
</feature>
<evidence type="ECO:0000313" key="2">
    <source>
        <dbReference type="EMBL" id="OGY44833.1"/>
    </source>
</evidence>
<keyword evidence="1" id="KW-0472">Membrane</keyword>
<feature type="transmembrane region" description="Helical" evidence="1">
    <location>
        <begin position="127"/>
        <end position="146"/>
    </location>
</feature>
<sequence>MTKWIRWAAAEGGTKASNSLISKFIGVATGSFFGAVVASLVVAIIQMIGGLIGARVQRRSLSLMPQQFLGVIAFGTIATLMSWLIVYVFVFPDSDLGVVVFLISLSIIPGAFIDRLFFGQPIRSHQWLGITIFLLAGYAILGFPSLYMLINIPIWVIISLVLALLLAINEAITEFQAHFDAAELYPMVNNFWIGLTNVVLSVIAMMFLLDSFYQFKEFSLAFWAGSVTKGLLVLIMISFKLLSYQGGGTIASKKLVMQGSYLILSTLIGAVIFIDESLTIGKILGMILFFIAFILTDERNWQNFTKRFY</sequence>
<dbReference type="STRING" id="1797533.A2731_00735"/>
<protein>
    <recommendedName>
        <fullName evidence="4">EamA domain-containing protein</fullName>
    </recommendedName>
</protein>
<dbReference type="AlphaFoldDB" id="A0A1G1XXI1"/>
<name>A0A1G1XXI1_9BACT</name>
<evidence type="ECO:0008006" key="4">
    <source>
        <dbReference type="Google" id="ProtNLM"/>
    </source>
</evidence>
<dbReference type="EMBL" id="MHIC01000023">
    <property type="protein sequence ID" value="OGY44833.1"/>
    <property type="molecule type" value="Genomic_DNA"/>
</dbReference>
<keyword evidence="1" id="KW-1133">Transmembrane helix</keyword>
<evidence type="ECO:0000313" key="3">
    <source>
        <dbReference type="Proteomes" id="UP000176241"/>
    </source>
</evidence>
<comment type="caution">
    <text evidence="2">The sequence shown here is derived from an EMBL/GenBank/DDBJ whole genome shotgun (WGS) entry which is preliminary data.</text>
</comment>
<feature type="transmembrane region" description="Helical" evidence="1">
    <location>
        <begin position="152"/>
        <end position="172"/>
    </location>
</feature>
<keyword evidence="1" id="KW-0812">Transmembrane</keyword>
<proteinExistence type="predicted"/>
<gene>
    <name evidence="2" type="ORF">A2731_00735</name>
</gene>
<feature type="transmembrane region" description="Helical" evidence="1">
    <location>
        <begin position="220"/>
        <end position="243"/>
    </location>
</feature>
<feature type="transmembrane region" description="Helical" evidence="1">
    <location>
        <begin position="32"/>
        <end position="56"/>
    </location>
</feature>